<evidence type="ECO:0000313" key="1">
    <source>
        <dbReference type="EMBL" id="TVY10982.1"/>
    </source>
</evidence>
<sequence length="81" mass="9201">MKLMLNKSLQGKLSVMMLISTIIPLFFFGAFSYVTSSRVNEEKTKQIGIDALKRIQANVPSTYFYGKVSAFIFPARHRLPL</sequence>
<evidence type="ECO:0000313" key="2">
    <source>
        <dbReference type="Proteomes" id="UP000317036"/>
    </source>
</evidence>
<accession>A0A559KFS6</accession>
<organism evidence="1 2">
    <name type="scientific">Paenibacillus cremeus</name>
    <dbReference type="NCBI Taxonomy" id="2163881"/>
    <lineage>
        <taxon>Bacteria</taxon>
        <taxon>Bacillati</taxon>
        <taxon>Bacillota</taxon>
        <taxon>Bacilli</taxon>
        <taxon>Bacillales</taxon>
        <taxon>Paenibacillaceae</taxon>
        <taxon>Paenibacillus</taxon>
    </lineage>
</organism>
<gene>
    <name evidence="1" type="ORF">FPZ49_05775</name>
</gene>
<name>A0A559KFS6_9BACL</name>
<keyword evidence="2" id="KW-1185">Reference proteome</keyword>
<protein>
    <submittedName>
        <fullName evidence="1">Uncharacterized protein</fullName>
    </submittedName>
</protein>
<reference evidence="1 2" key="1">
    <citation type="submission" date="2019-07" db="EMBL/GenBank/DDBJ databases">
        <authorList>
            <person name="Kim J."/>
        </authorList>
    </citation>
    <scope>NUCLEOTIDE SEQUENCE [LARGE SCALE GENOMIC DNA]</scope>
    <source>
        <strain evidence="1 2">JC52</strain>
    </source>
</reference>
<proteinExistence type="predicted"/>
<dbReference type="Proteomes" id="UP000317036">
    <property type="component" value="Unassembled WGS sequence"/>
</dbReference>
<dbReference type="RefSeq" id="WP_144844434.1">
    <property type="nucleotide sequence ID" value="NZ_VNJI01000005.1"/>
</dbReference>
<dbReference type="EMBL" id="VNJI01000005">
    <property type="protein sequence ID" value="TVY10982.1"/>
    <property type="molecule type" value="Genomic_DNA"/>
</dbReference>
<dbReference type="AlphaFoldDB" id="A0A559KFS6"/>
<comment type="caution">
    <text evidence="1">The sequence shown here is derived from an EMBL/GenBank/DDBJ whole genome shotgun (WGS) entry which is preliminary data.</text>
</comment>